<reference evidence="2" key="1">
    <citation type="submission" date="2017-06" db="EMBL/GenBank/DDBJ databases">
        <authorList>
            <person name="Varghese N."/>
            <person name="Submissions S."/>
        </authorList>
    </citation>
    <scope>NUCLEOTIDE SEQUENCE [LARGE SCALE GENOMIC DNA]</scope>
    <source>
        <strain evidence="2">DSM 27993</strain>
    </source>
</reference>
<accession>A0A238VN79</accession>
<evidence type="ECO:0000313" key="1">
    <source>
        <dbReference type="EMBL" id="SNR35193.1"/>
    </source>
</evidence>
<dbReference type="RefSeq" id="WP_089377013.1">
    <property type="nucleotide sequence ID" value="NZ_FZNX01000001.1"/>
</dbReference>
<dbReference type="OrthoDB" id="9975701at2"/>
<dbReference type="EMBL" id="FZNX01000001">
    <property type="protein sequence ID" value="SNR35193.1"/>
    <property type="molecule type" value="Genomic_DNA"/>
</dbReference>
<sequence>MAKKTKIGKKASEKTKEEFADEISSLTILTSKEVQKLFPKETDREELEEFFKIINEDIDDKLKKIKLVKNIEKVGGAILKIGKKLIATV</sequence>
<evidence type="ECO:0000313" key="2">
    <source>
        <dbReference type="Proteomes" id="UP000198412"/>
    </source>
</evidence>
<proteinExistence type="predicted"/>
<gene>
    <name evidence="1" type="ORF">SAMN04488111_0687</name>
</gene>
<dbReference type="AlphaFoldDB" id="A0A238VN79"/>
<organism evidence="1 2">
    <name type="scientific">Lutibacter flavus</name>
    <dbReference type="NCBI Taxonomy" id="691689"/>
    <lineage>
        <taxon>Bacteria</taxon>
        <taxon>Pseudomonadati</taxon>
        <taxon>Bacteroidota</taxon>
        <taxon>Flavobacteriia</taxon>
        <taxon>Flavobacteriales</taxon>
        <taxon>Flavobacteriaceae</taxon>
        <taxon>Lutibacter</taxon>
    </lineage>
</organism>
<protein>
    <submittedName>
        <fullName evidence="1">Uncharacterized protein</fullName>
    </submittedName>
</protein>
<dbReference type="Proteomes" id="UP000198412">
    <property type="component" value="Unassembled WGS sequence"/>
</dbReference>
<name>A0A238VN79_9FLAO</name>
<keyword evidence="2" id="KW-1185">Reference proteome</keyword>